<dbReference type="GO" id="GO:0050660">
    <property type="term" value="F:flavin adenine dinucleotide binding"/>
    <property type="evidence" value="ECO:0007669"/>
    <property type="project" value="TreeGrafter"/>
</dbReference>
<evidence type="ECO:0000256" key="9">
    <source>
        <dbReference type="SAM" id="MobiDB-lite"/>
    </source>
</evidence>
<evidence type="ECO:0000256" key="2">
    <source>
        <dbReference type="ARBA" id="ARBA00022630"/>
    </source>
</evidence>
<dbReference type="InterPro" id="IPR017927">
    <property type="entry name" value="FAD-bd_FR_type"/>
</dbReference>
<protein>
    <submittedName>
        <fullName evidence="12">Phenylacetate-CoA oxygenase/reductase subunit PaaK</fullName>
    </submittedName>
</protein>
<dbReference type="Pfam" id="PF00970">
    <property type="entry name" value="FAD_binding_6"/>
    <property type="match status" value="1"/>
</dbReference>
<dbReference type="PROSITE" id="PS51085">
    <property type="entry name" value="2FE2S_FER_2"/>
    <property type="match status" value="1"/>
</dbReference>
<evidence type="ECO:0000256" key="3">
    <source>
        <dbReference type="ARBA" id="ARBA00022714"/>
    </source>
</evidence>
<keyword evidence="3" id="KW-0001">2Fe-2S</keyword>
<reference evidence="12 13" key="1">
    <citation type="submission" date="2019-09" db="EMBL/GenBank/DDBJ databases">
        <title>Genomes of Cryomorphaceae.</title>
        <authorList>
            <person name="Bowman J.P."/>
        </authorList>
    </citation>
    <scope>NUCLEOTIDE SEQUENCE [LARGE SCALE GENOMIC DNA]</scope>
    <source>
        <strain evidence="12 13">KCTC 52047</strain>
    </source>
</reference>
<evidence type="ECO:0000313" key="13">
    <source>
        <dbReference type="Proteomes" id="UP000435357"/>
    </source>
</evidence>
<dbReference type="GO" id="GO:0016491">
    <property type="term" value="F:oxidoreductase activity"/>
    <property type="evidence" value="ECO:0007669"/>
    <property type="project" value="UniProtKB-KW"/>
</dbReference>
<sequence>MARFHDLEVKDVREETSDTVSVAFNVPEELSDAFSFIQGQYITLRAEISGEDVRRSYSICSAPKEGELRVAIKKVDGGKFSTYANEELKAGDVLKVMPPQGRFYTELDQNNAKHYVAFAAGSGITPVMSIMKSVLTEEPKSNFTLFYGNKNTGSIIFKEDIEDLKNAYVDRLSVYHVLSRENPGADLFYGRIDEEKCGRFCQMLFDPAGVDEYFLCGPEAMIKLVTNELEAQKVDKKRIHYELFTSPDQPNAAQHATSRKKSKSTGEKVDSAEVKVIVDGEESIINIASDGDSILDAALKAGVDVPFACKGAVCMTCRGKILEGDAEMEKNYALLDEEVEQGYILTCQSHPTSKNVTVSFDE</sequence>
<dbReference type="InterPro" id="IPR008333">
    <property type="entry name" value="Cbr1-like_FAD-bd_dom"/>
</dbReference>
<keyword evidence="6" id="KW-0560">Oxidoreductase</keyword>
<dbReference type="EMBL" id="WACR01000004">
    <property type="protein sequence ID" value="KAB1064818.1"/>
    <property type="molecule type" value="Genomic_DNA"/>
</dbReference>
<dbReference type="GO" id="GO:0010124">
    <property type="term" value="P:phenylacetate catabolic process"/>
    <property type="evidence" value="ECO:0007669"/>
    <property type="project" value="InterPro"/>
</dbReference>
<feature type="region of interest" description="Disordered" evidence="9">
    <location>
        <begin position="248"/>
        <end position="267"/>
    </location>
</feature>
<keyword evidence="13" id="KW-1185">Reference proteome</keyword>
<dbReference type="InterPro" id="IPR001041">
    <property type="entry name" value="2Fe-2S_ferredoxin-type"/>
</dbReference>
<dbReference type="PANTHER" id="PTHR47354:SF8">
    <property type="entry name" value="1,2-PHENYLACETYL-COA EPOXIDASE, SUBUNIT E"/>
    <property type="match status" value="1"/>
</dbReference>
<dbReference type="CDD" id="cd00207">
    <property type="entry name" value="fer2"/>
    <property type="match status" value="1"/>
</dbReference>
<dbReference type="SUPFAM" id="SSF54292">
    <property type="entry name" value="2Fe-2S ferredoxin-like"/>
    <property type="match status" value="1"/>
</dbReference>
<dbReference type="Gene3D" id="3.10.20.30">
    <property type="match status" value="1"/>
</dbReference>
<evidence type="ECO:0000256" key="6">
    <source>
        <dbReference type="ARBA" id="ARBA00023002"/>
    </source>
</evidence>
<gene>
    <name evidence="12" type="primary">paaK</name>
    <name evidence="12" type="ORF">F3059_05535</name>
</gene>
<evidence type="ECO:0000259" key="10">
    <source>
        <dbReference type="PROSITE" id="PS51085"/>
    </source>
</evidence>
<comment type="caution">
    <text evidence="12">The sequence shown here is derived from an EMBL/GenBank/DDBJ whole genome shotgun (WGS) entry which is preliminary data.</text>
</comment>
<dbReference type="GO" id="GO:0051537">
    <property type="term" value="F:2 iron, 2 sulfur cluster binding"/>
    <property type="evidence" value="ECO:0007669"/>
    <property type="project" value="UniProtKB-KW"/>
</dbReference>
<feature type="domain" description="FAD-binding FR-type" evidence="11">
    <location>
        <begin position="2"/>
        <end position="106"/>
    </location>
</feature>
<dbReference type="NCBIfam" id="TIGR02160">
    <property type="entry name" value="PA_CoA_Oxy5"/>
    <property type="match status" value="1"/>
</dbReference>
<keyword evidence="2" id="KW-0285">Flavoprotein</keyword>
<keyword evidence="8" id="KW-0411">Iron-sulfur</keyword>
<dbReference type="CDD" id="cd06214">
    <property type="entry name" value="PA_degradation_oxidoreductase_like"/>
    <property type="match status" value="1"/>
</dbReference>
<evidence type="ECO:0000256" key="4">
    <source>
        <dbReference type="ARBA" id="ARBA00022723"/>
    </source>
</evidence>
<dbReference type="PRINTS" id="PR00410">
    <property type="entry name" value="PHEHYDRXLASE"/>
</dbReference>
<keyword evidence="7" id="KW-0408">Iron</keyword>
<dbReference type="InterPro" id="IPR012675">
    <property type="entry name" value="Beta-grasp_dom_sf"/>
</dbReference>
<dbReference type="InterPro" id="IPR017938">
    <property type="entry name" value="Riboflavin_synthase-like_b-brl"/>
</dbReference>
<dbReference type="GO" id="GO:0046872">
    <property type="term" value="F:metal ion binding"/>
    <property type="evidence" value="ECO:0007669"/>
    <property type="project" value="UniProtKB-KW"/>
</dbReference>
<evidence type="ECO:0000256" key="7">
    <source>
        <dbReference type="ARBA" id="ARBA00023004"/>
    </source>
</evidence>
<dbReference type="InterPro" id="IPR001709">
    <property type="entry name" value="Flavoprot_Pyr_Nucl_cyt_Rdtase"/>
</dbReference>
<dbReference type="InterPro" id="IPR036010">
    <property type="entry name" value="2Fe-2S_ferredoxin-like_sf"/>
</dbReference>
<dbReference type="Pfam" id="PF00111">
    <property type="entry name" value="Fer2"/>
    <property type="match status" value="1"/>
</dbReference>
<dbReference type="PROSITE" id="PS51384">
    <property type="entry name" value="FAD_FR"/>
    <property type="match status" value="1"/>
</dbReference>
<dbReference type="Pfam" id="PF00175">
    <property type="entry name" value="NAD_binding_1"/>
    <property type="match status" value="1"/>
</dbReference>
<dbReference type="OrthoDB" id="9789468at2"/>
<evidence type="ECO:0000256" key="5">
    <source>
        <dbReference type="ARBA" id="ARBA00022827"/>
    </source>
</evidence>
<dbReference type="Gene3D" id="3.40.50.80">
    <property type="entry name" value="Nucleotide-binding domain of ferredoxin-NADP reductase (FNR) module"/>
    <property type="match status" value="1"/>
</dbReference>
<dbReference type="InterPro" id="IPR039261">
    <property type="entry name" value="FNR_nucleotide-bd"/>
</dbReference>
<dbReference type="InterPro" id="IPR050415">
    <property type="entry name" value="MRET"/>
</dbReference>
<dbReference type="SUPFAM" id="SSF63380">
    <property type="entry name" value="Riboflavin synthase domain-like"/>
    <property type="match status" value="1"/>
</dbReference>
<organism evidence="12 13">
    <name type="scientific">Salibacter halophilus</name>
    <dbReference type="NCBI Taxonomy" id="1803916"/>
    <lineage>
        <taxon>Bacteria</taxon>
        <taxon>Pseudomonadati</taxon>
        <taxon>Bacteroidota</taxon>
        <taxon>Flavobacteriia</taxon>
        <taxon>Flavobacteriales</taxon>
        <taxon>Salibacteraceae</taxon>
        <taxon>Salibacter</taxon>
    </lineage>
</organism>
<dbReference type="PRINTS" id="PR00371">
    <property type="entry name" value="FPNCR"/>
</dbReference>
<evidence type="ECO:0000313" key="12">
    <source>
        <dbReference type="EMBL" id="KAB1064818.1"/>
    </source>
</evidence>
<dbReference type="SUPFAM" id="SSF52343">
    <property type="entry name" value="Ferredoxin reductase-like, C-terminal NADP-linked domain"/>
    <property type="match status" value="1"/>
</dbReference>
<evidence type="ECO:0000256" key="8">
    <source>
        <dbReference type="ARBA" id="ARBA00023014"/>
    </source>
</evidence>
<keyword evidence="5" id="KW-0274">FAD</keyword>
<name>A0A6N6M838_9FLAO</name>
<proteinExistence type="predicted"/>
<dbReference type="InterPro" id="IPR001433">
    <property type="entry name" value="OxRdtase_FAD/NAD-bd"/>
</dbReference>
<dbReference type="RefSeq" id="WP_151167137.1">
    <property type="nucleotide sequence ID" value="NZ_WACR01000004.1"/>
</dbReference>
<accession>A0A6N6M838</accession>
<evidence type="ECO:0000256" key="1">
    <source>
        <dbReference type="ARBA" id="ARBA00001974"/>
    </source>
</evidence>
<feature type="domain" description="2Fe-2S ferredoxin-type" evidence="10">
    <location>
        <begin position="272"/>
        <end position="362"/>
    </location>
</feature>
<evidence type="ECO:0000259" key="11">
    <source>
        <dbReference type="PROSITE" id="PS51384"/>
    </source>
</evidence>
<dbReference type="InterPro" id="IPR011884">
    <property type="entry name" value="PaaE"/>
</dbReference>
<dbReference type="AlphaFoldDB" id="A0A6N6M838"/>
<dbReference type="PANTHER" id="PTHR47354">
    <property type="entry name" value="NADH OXIDOREDUCTASE HCR"/>
    <property type="match status" value="1"/>
</dbReference>
<comment type="cofactor">
    <cofactor evidence="1">
        <name>FAD</name>
        <dbReference type="ChEBI" id="CHEBI:57692"/>
    </cofactor>
</comment>
<dbReference type="Proteomes" id="UP000435357">
    <property type="component" value="Unassembled WGS sequence"/>
</dbReference>
<keyword evidence="4" id="KW-0479">Metal-binding</keyword>
<dbReference type="Gene3D" id="2.40.30.10">
    <property type="entry name" value="Translation factors"/>
    <property type="match status" value="1"/>
</dbReference>